<dbReference type="AlphaFoldDB" id="A0A0Q0B411"/>
<keyword evidence="1 3" id="KW-0378">Hydrolase</keyword>
<keyword evidence="2 3" id="KW-0326">Glycosidase</keyword>
<dbReference type="Gene3D" id="3.20.20.80">
    <property type="entry name" value="Glycosidases"/>
    <property type="match status" value="1"/>
</dbReference>
<dbReference type="InterPro" id="IPR001547">
    <property type="entry name" value="Glyco_hydro_5"/>
</dbReference>
<evidence type="ECO:0000256" key="3">
    <source>
        <dbReference type="RuleBase" id="RU361153"/>
    </source>
</evidence>
<feature type="region of interest" description="Disordered" evidence="4">
    <location>
        <begin position="31"/>
        <end position="64"/>
    </location>
</feature>
<evidence type="ECO:0000313" key="6">
    <source>
        <dbReference type="EMBL" id="KPY85356.1"/>
    </source>
</evidence>
<comment type="similarity">
    <text evidence="3">Belongs to the glycosyl hydrolase 5 (cellulase A) family.</text>
</comment>
<dbReference type="PATRIC" id="fig|129140.3.peg.1429"/>
<reference evidence="6 8" key="1">
    <citation type="submission" date="2015-09" db="EMBL/GenBank/DDBJ databases">
        <title>Genome announcement of multiple Pseudomonas syringae strains.</title>
        <authorList>
            <person name="Thakur S."/>
            <person name="Wang P.W."/>
            <person name="Gong Y."/>
            <person name="Weir B.S."/>
            <person name="Guttman D.S."/>
        </authorList>
    </citation>
    <scope>NUCLEOTIDE SEQUENCE [LARGE SCALE GENOMIC DNA]</scope>
    <source>
        <strain evidence="6 8">ICMP4091</strain>
    </source>
</reference>
<proteinExistence type="inferred from homology"/>
<organism evidence="6 8">
    <name type="scientific">Pseudomonas syringae pv. tagetis</name>
    <dbReference type="NCBI Taxonomy" id="129140"/>
    <lineage>
        <taxon>Bacteria</taxon>
        <taxon>Pseudomonadati</taxon>
        <taxon>Pseudomonadota</taxon>
        <taxon>Gammaproteobacteria</taxon>
        <taxon>Pseudomonadales</taxon>
        <taxon>Pseudomonadaceae</taxon>
        <taxon>Pseudomonas</taxon>
    </lineage>
</organism>
<keyword evidence="9" id="KW-1185">Reference proteome</keyword>
<evidence type="ECO:0000256" key="2">
    <source>
        <dbReference type="ARBA" id="ARBA00023295"/>
    </source>
</evidence>
<dbReference type="RefSeq" id="WP_055006154.1">
    <property type="nucleotide sequence ID" value="NZ_CP092923.1"/>
</dbReference>
<evidence type="ECO:0000313" key="7">
    <source>
        <dbReference type="EMBL" id="MFH7516813.1"/>
    </source>
</evidence>
<name>A0A0Q0B411_9PSED</name>
<protein>
    <submittedName>
        <fullName evidence="7">Cellulase family glycosylhydrolase</fullName>
    </submittedName>
    <submittedName>
        <fullName evidence="6">Type III effector HopAH1</fullName>
    </submittedName>
</protein>
<evidence type="ECO:0000259" key="5">
    <source>
        <dbReference type="Pfam" id="PF00150"/>
    </source>
</evidence>
<dbReference type="Proteomes" id="UP001610657">
    <property type="component" value="Unassembled WGS sequence"/>
</dbReference>
<comment type="caution">
    <text evidence="6">The sequence shown here is derived from an EMBL/GenBank/DDBJ whole genome shotgun (WGS) entry which is preliminary data.</text>
</comment>
<dbReference type="EMBL" id="LJRM01000111">
    <property type="protein sequence ID" value="KPY85356.1"/>
    <property type="molecule type" value="Genomic_DNA"/>
</dbReference>
<dbReference type="SUPFAM" id="SSF51445">
    <property type="entry name" value="(Trans)glycosidases"/>
    <property type="match status" value="1"/>
</dbReference>
<evidence type="ECO:0000313" key="8">
    <source>
        <dbReference type="Proteomes" id="UP000050474"/>
    </source>
</evidence>
<dbReference type="GeneID" id="96219591"/>
<dbReference type="Proteomes" id="UP000050474">
    <property type="component" value="Unassembled WGS sequence"/>
</dbReference>
<reference evidence="7 9" key="2">
    <citation type="submission" date="2023-08" db="EMBL/GenBank/DDBJ databases">
        <title>Genomic and mutational analysis of Pseudomonas syringae pv. tagetis EB037 pathogenicity on sunflower.</title>
        <authorList>
            <person name="Maul J.E."/>
        </authorList>
    </citation>
    <scope>NUCLEOTIDE SEQUENCE [LARGE SCALE GENOMIC DNA]</scope>
    <source>
        <strain evidence="7 9">EB037_T1</strain>
    </source>
</reference>
<dbReference type="Pfam" id="PF00150">
    <property type="entry name" value="Cellulase"/>
    <property type="match status" value="1"/>
</dbReference>
<accession>A0A0Q0B411</accession>
<evidence type="ECO:0000313" key="9">
    <source>
        <dbReference type="Proteomes" id="UP001610657"/>
    </source>
</evidence>
<dbReference type="InterPro" id="IPR017853">
    <property type="entry name" value="GH"/>
</dbReference>
<dbReference type="GO" id="GO:0004553">
    <property type="term" value="F:hydrolase activity, hydrolyzing O-glycosyl compounds"/>
    <property type="evidence" value="ECO:0007669"/>
    <property type="project" value="InterPro"/>
</dbReference>
<feature type="domain" description="Glycoside hydrolase family 5" evidence="5">
    <location>
        <begin position="146"/>
        <end position="356"/>
    </location>
</feature>
<evidence type="ECO:0000256" key="4">
    <source>
        <dbReference type="SAM" id="MobiDB-lite"/>
    </source>
</evidence>
<dbReference type="GO" id="GO:0000272">
    <property type="term" value="P:polysaccharide catabolic process"/>
    <property type="evidence" value="ECO:0007669"/>
    <property type="project" value="InterPro"/>
</dbReference>
<feature type="region of interest" description="Disordered" evidence="4">
    <location>
        <begin position="80"/>
        <end position="103"/>
    </location>
</feature>
<feature type="region of interest" description="Disordered" evidence="4">
    <location>
        <begin position="118"/>
        <end position="144"/>
    </location>
</feature>
<dbReference type="EMBL" id="JAVCQK010000009">
    <property type="protein sequence ID" value="MFH7516813.1"/>
    <property type="molecule type" value="Genomic_DNA"/>
</dbReference>
<feature type="compositionally biased region" description="Polar residues" evidence="4">
    <location>
        <begin position="120"/>
        <end position="131"/>
    </location>
</feature>
<gene>
    <name evidence="6" type="ORF">ALO44_100601</name>
    <name evidence="7" type="ORF">RA271_16660</name>
</gene>
<sequence>MNVTSTRSYNLSLPATERSAVTNKAALPVNTGVSDADTNRQAKPDTYTASEMPDFTRGPAEAQEASPVYTRALLYRNAQLQKPTASPEAAPASQQTPALASTATANALQATAAKVEENVAGSTTPVSNADTGSHGGANVDPNDIATPAAATKMIQDLKGIGGGTLRIQMTHDQLQDTQQMDKLTALINEGDKQGVHVQFTFRDNANGGGGSVLTGDKLKQASADISNVVKKFGSRPSFVLDTFNEGGTNASQGWADMESELIKAARSTGYTGSIVVEDSNWGGGLTAGPESGLVKYADQLKAANGKNNPGLIGSIHEYANDANASARLASEIKALQLAGYKPQIGEVGNANWLGGDKFEERDGATQAVRDNLTALKAAGADILPWKDQFQNGKLRHHVGFLKSDQY</sequence>
<evidence type="ECO:0000256" key="1">
    <source>
        <dbReference type="ARBA" id="ARBA00022801"/>
    </source>
</evidence>